<dbReference type="EMBL" id="RDFA01000005">
    <property type="protein sequence ID" value="RXK48010.1"/>
    <property type="molecule type" value="Genomic_DNA"/>
</dbReference>
<evidence type="ECO:0000313" key="2">
    <source>
        <dbReference type="EMBL" id="RXK48010.1"/>
    </source>
</evidence>
<protein>
    <submittedName>
        <fullName evidence="2">Uncharacterized protein</fullName>
    </submittedName>
</protein>
<keyword evidence="1" id="KW-1133">Transmembrane helix</keyword>
<dbReference type="Proteomes" id="UP000289691">
    <property type="component" value="Unassembled WGS sequence"/>
</dbReference>
<proteinExistence type="predicted"/>
<evidence type="ECO:0000313" key="3">
    <source>
        <dbReference type="Proteomes" id="UP000289691"/>
    </source>
</evidence>
<name>A0A498KZM9_9EURY</name>
<gene>
    <name evidence="2" type="ORF">EAF64_15385</name>
</gene>
<sequence>MDTDSQQPDSPSLFKLQLLLSLIVIAALAIAIDFAGLSNLFGVETITDAITPFLAIVIGGYVGIVITDRLWWRVFSEN</sequence>
<reference evidence="2 3" key="1">
    <citation type="submission" date="2019-01" db="EMBL/GenBank/DDBJ databases">
        <title>Halorientalis sp. F13-25 a new haloarchaeum isolated from hypersaline water.</title>
        <authorList>
            <person name="Ana D.-V."/>
            <person name="Cristina S.-P."/>
            <person name="Antonio V."/>
        </authorList>
    </citation>
    <scope>NUCLEOTIDE SEQUENCE [LARGE SCALE GENOMIC DNA]</scope>
    <source>
        <strain evidence="2 3">F13-25</strain>
    </source>
</reference>
<keyword evidence="1" id="KW-0472">Membrane</keyword>
<keyword evidence="3" id="KW-1185">Reference proteome</keyword>
<dbReference type="RefSeq" id="WP_129069863.1">
    <property type="nucleotide sequence ID" value="NZ_RDFA01000005.1"/>
</dbReference>
<feature type="transmembrane region" description="Helical" evidence="1">
    <location>
        <begin position="18"/>
        <end position="41"/>
    </location>
</feature>
<accession>A0A498KZM9</accession>
<evidence type="ECO:0000256" key="1">
    <source>
        <dbReference type="SAM" id="Phobius"/>
    </source>
</evidence>
<keyword evidence="1" id="KW-0812">Transmembrane</keyword>
<feature type="transmembrane region" description="Helical" evidence="1">
    <location>
        <begin position="53"/>
        <end position="72"/>
    </location>
</feature>
<dbReference type="AlphaFoldDB" id="A0A498KZM9"/>
<organism evidence="2 3">
    <name type="scientific">Halorientalis pallida</name>
    <dbReference type="NCBI Taxonomy" id="2479928"/>
    <lineage>
        <taxon>Archaea</taxon>
        <taxon>Methanobacteriati</taxon>
        <taxon>Methanobacteriota</taxon>
        <taxon>Stenosarchaea group</taxon>
        <taxon>Halobacteria</taxon>
        <taxon>Halobacteriales</taxon>
        <taxon>Haloarculaceae</taxon>
        <taxon>Halorientalis</taxon>
    </lineage>
</organism>
<comment type="caution">
    <text evidence="2">The sequence shown here is derived from an EMBL/GenBank/DDBJ whole genome shotgun (WGS) entry which is preliminary data.</text>
</comment>